<reference evidence="1 2" key="1">
    <citation type="journal article" date="2019" name="Nat. Plants">
        <title>Genome sequencing of Musa balbisiana reveals subgenome evolution and function divergence in polyploid bananas.</title>
        <authorList>
            <person name="Yao X."/>
        </authorList>
    </citation>
    <scope>NUCLEOTIDE SEQUENCE [LARGE SCALE GENOMIC DNA]</scope>
    <source>
        <strain evidence="2">cv. DH-PKW</strain>
        <tissue evidence="1">Leaves</tissue>
    </source>
</reference>
<dbReference type="Proteomes" id="UP000317650">
    <property type="component" value="Chromosome 10"/>
</dbReference>
<gene>
    <name evidence="1" type="ORF">C4D60_Mb10t24980</name>
</gene>
<dbReference type="EMBL" id="PYDT01000008">
    <property type="protein sequence ID" value="THU54429.1"/>
    <property type="molecule type" value="Genomic_DNA"/>
</dbReference>
<proteinExistence type="predicted"/>
<accession>A0A4S8J0I4</accession>
<keyword evidence="2" id="KW-1185">Reference proteome</keyword>
<protein>
    <submittedName>
        <fullName evidence="1">Uncharacterized protein</fullName>
    </submittedName>
</protein>
<dbReference type="AlphaFoldDB" id="A0A4S8J0I4"/>
<sequence length="127" mass="14368">MPASVTLRHRPHLVPTDLLYIPPLLWRLRTCLSPCLLPSNSIALEFADLFWTLSADRLNRVLGGGGVNMGPVRGFRRRKRAAKDAAAAGQEGGDWWVDFSRRITDRCCLDTSRTVFDNYAWLDILQI</sequence>
<evidence type="ECO:0000313" key="1">
    <source>
        <dbReference type="EMBL" id="THU54429.1"/>
    </source>
</evidence>
<name>A0A4S8J0I4_MUSBA</name>
<organism evidence="1 2">
    <name type="scientific">Musa balbisiana</name>
    <name type="common">Banana</name>
    <dbReference type="NCBI Taxonomy" id="52838"/>
    <lineage>
        <taxon>Eukaryota</taxon>
        <taxon>Viridiplantae</taxon>
        <taxon>Streptophyta</taxon>
        <taxon>Embryophyta</taxon>
        <taxon>Tracheophyta</taxon>
        <taxon>Spermatophyta</taxon>
        <taxon>Magnoliopsida</taxon>
        <taxon>Liliopsida</taxon>
        <taxon>Zingiberales</taxon>
        <taxon>Musaceae</taxon>
        <taxon>Musa</taxon>
    </lineage>
</organism>
<evidence type="ECO:0000313" key="2">
    <source>
        <dbReference type="Proteomes" id="UP000317650"/>
    </source>
</evidence>
<comment type="caution">
    <text evidence="1">The sequence shown here is derived from an EMBL/GenBank/DDBJ whole genome shotgun (WGS) entry which is preliminary data.</text>
</comment>